<gene>
    <name evidence="2" type="ORF">M153_20800010921</name>
</gene>
<sequence length="97" mass="11031">MKCQKNVANANEQKSVPTQYGISSHQASKTPFTDISVDIVGHFYPLLYNTNLTNHFHLLVVTDMHSRFTKVGILKTLTSNETWNVLKKNMARSIHKT</sequence>
<dbReference type="EMBL" id="LGUB01000056">
    <property type="protein sequence ID" value="KRH94575.1"/>
    <property type="molecule type" value="Genomic_DNA"/>
</dbReference>
<comment type="caution">
    <text evidence="2">The sequence shown here is derived from an EMBL/GenBank/DDBJ whole genome shotgun (WGS) entry which is preliminary data.</text>
</comment>
<proteinExistence type="predicted"/>
<evidence type="ECO:0000313" key="2">
    <source>
        <dbReference type="EMBL" id="KRH94575.1"/>
    </source>
</evidence>
<dbReference type="InterPro" id="IPR036397">
    <property type="entry name" value="RNaseH_sf"/>
</dbReference>
<dbReference type="OrthoDB" id="10068564at2759"/>
<dbReference type="Gene3D" id="3.30.420.10">
    <property type="entry name" value="Ribonuclease H-like superfamily/Ribonuclease H"/>
    <property type="match status" value="1"/>
</dbReference>
<reference evidence="2 3" key="1">
    <citation type="submission" date="2015-07" db="EMBL/GenBank/DDBJ databases">
        <title>The genome of Pseudoloma neurophilia, a relevant intracellular parasite of the zebrafish.</title>
        <authorList>
            <person name="Ndikumana S."/>
            <person name="Pelin A."/>
            <person name="Sanders J."/>
            <person name="Corradi N."/>
        </authorList>
    </citation>
    <scope>NUCLEOTIDE SEQUENCE [LARGE SCALE GENOMIC DNA]</scope>
    <source>
        <strain evidence="2 3">MK1</strain>
    </source>
</reference>
<keyword evidence="3" id="KW-1185">Reference proteome</keyword>
<feature type="region of interest" description="Disordered" evidence="1">
    <location>
        <begin position="1"/>
        <end position="24"/>
    </location>
</feature>
<name>A0A0R0M574_9MICR</name>
<evidence type="ECO:0000256" key="1">
    <source>
        <dbReference type="SAM" id="MobiDB-lite"/>
    </source>
</evidence>
<protein>
    <recommendedName>
        <fullName evidence="4">Transposable element</fullName>
    </recommendedName>
</protein>
<dbReference type="Proteomes" id="UP000051530">
    <property type="component" value="Unassembled WGS sequence"/>
</dbReference>
<dbReference type="AlphaFoldDB" id="A0A0R0M574"/>
<dbReference type="VEuPathDB" id="MicrosporidiaDB:M153_20800010921"/>
<evidence type="ECO:0008006" key="4">
    <source>
        <dbReference type="Google" id="ProtNLM"/>
    </source>
</evidence>
<accession>A0A0R0M574</accession>
<organism evidence="2 3">
    <name type="scientific">Pseudoloma neurophilia</name>
    <dbReference type="NCBI Taxonomy" id="146866"/>
    <lineage>
        <taxon>Eukaryota</taxon>
        <taxon>Fungi</taxon>
        <taxon>Fungi incertae sedis</taxon>
        <taxon>Microsporidia</taxon>
        <taxon>Pseudoloma</taxon>
    </lineage>
</organism>
<evidence type="ECO:0000313" key="3">
    <source>
        <dbReference type="Proteomes" id="UP000051530"/>
    </source>
</evidence>
<dbReference type="GO" id="GO:0003676">
    <property type="term" value="F:nucleic acid binding"/>
    <property type="evidence" value="ECO:0007669"/>
    <property type="project" value="InterPro"/>
</dbReference>